<dbReference type="SUPFAM" id="SSF63825">
    <property type="entry name" value="YWTD domain"/>
    <property type="match status" value="1"/>
</dbReference>
<evidence type="ECO:0000313" key="2">
    <source>
        <dbReference type="EMBL" id="MBC6993147.1"/>
    </source>
</evidence>
<keyword evidence="3" id="KW-1185">Reference proteome</keyword>
<comment type="caution">
    <text evidence="2">The sequence shown here is derived from an EMBL/GenBank/DDBJ whole genome shotgun (WGS) entry which is preliminary data.</text>
</comment>
<proteinExistence type="predicted"/>
<dbReference type="RefSeq" id="WP_187465271.1">
    <property type="nucleotide sequence ID" value="NZ_JACSIT010000051.1"/>
</dbReference>
<organism evidence="2 3">
    <name type="scientific">Neolewinella lacunae</name>
    <dbReference type="NCBI Taxonomy" id="1517758"/>
    <lineage>
        <taxon>Bacteria</taxon>
        <taxon>Pseudomonadati</taxon>
        <taxon>Bacteroidota</taxon>
        <taxon>Saprospiria</taxon>
        <taxon>Saprospirales</taxon>
        <taxon>Lewinellaceae</taxon>
        <taxon>Neolewinella</taxon>
    </lineage>
</organism>
<evidence type="ECO:0000259" key="1">
    <source>
        <dbReference type="Pfam" id="PF20597"/>
    </source>
</evidence>
<reference evidence="2" key="1">
    <citation type="submission" date="2020-08" db="EMBL/GenBank/DDBJ databases">
        <title>Lewinella bacteria from marine environments.</title>
        <authorList>
            <person name="Zhong Y."/>
        </authorList>
    </citation>
    <scope>NUCLEOTIDE SEQUENCE</scope>
    <source>
        <strain evidence="2">KCTC 42187</strain>
    </source>
</reference>
<dbReference type="EMBL" id="JACSIT010000051">
    <property type="protein sequence ID" value="MBC6993147.1"/>
    <property type="molecule type" value="Genomic_DNA"/>
</dbReference>
<dbReference type="Proteomes" id="UP000650081">
    <property type="component" value="Unassembled WGS sequence"/>
</dbReference>
<dbReference type="NCBIfam" id="TIGR04215">
    <property type="entry name" value="choice_anch_A"/>
    <property type="match status" value="1"/>
</dbReference>
<dbReference type="Pfam" id="PF20597">
    <property type="entry name" value="pAdhesive_15"/>
    <property type="match status" value="1"/>
</dbReference>
<name>A0A923TBZ0_9BACT</name>
<evidence type="ECO:0000313" key="3">
    <source>
        <dbReference type="Proteomes" id="UP000650081"/>
    </source>
</evidence>
<sequence>MPTEAIPYTPFDAAHATYPIDPLTRQLFMYGVTFSTDDAMAIDLGGALVDEIVCAAENINGTGSKGAPITWGYGAAAFSEWIKGFRYAPVFAPFEAQISQLCDGDSPNEATIIFATANDAPSGTWVLRTLNNPSEVWAMGANGSLQEAVMVPVGTVLEIVDGNNIVGSDVATITNLFGGSTFYITPDDDTAIEGDNELGCQNEEACPAGSLFDLIAEGFVGSYAAGNANGILGGSTLGGPHNGNFNAVIFGNLTNDGTGDTEGRLAVQGNFTSVNPDPVQLSTYSIGASNPLATGALHAPQGWDNLVVGGDVNHENPNVGMRGNILYNTATGLPGFSGGFSQVPGIYRNFTPDVNWAGALAYFQGFSANYNPANINSSCGSITLGTIDDSGDPILLDAQNSGGVVVFNLSGIGAGSSYDFRNTDNAEVILVNAGGTTLTKTGGSIFIDGITATKPYAGAEVTFIEKTCWNFYETTTINHGGFAWLGSFLAPLAASTSLSGGDINGQAVISGEVVQEGGFEFHNFCFNGNLSSCNACALNTPTIQATCNDAGTPNDPSDDTFTFTIVVTGQNTGQDFSIDFQGLYPNISDLAYNTVSVPLGPFPISGGDLTITITDEATGSCQLVDVVISAPTTCSACNQPTATLTPTAATCTAGTANNNGSISLTTASNATHYGISSAGAATYDGPLTIGMATAVPGTLPATILSNAPNAGASYIVRIFNGADDCFVDEVVTVAANVCVPSNVCECGDYIYLNEPRGGNGLVHKFRINSDGSFTEIPNGITNTLPWFPQGGGLPSPHGLGQDLNGNLYIGETETGPIRKLTCEGELLPVSEFAPTPTLSPMLSGIGGFNVVSYNGVLYVNNIGSDRISAYDICTGMELGYVRLAGIPDNNGSYFFPSLQDWGFHIDENGVFYATVGFFDSPIGLRGIYRFVPTEADFTAHTTYSVTVPSSTFPAIITNYNVWGITSDESGNMFVIIEDGGNNRTWILKYDAAGNFLASTFEVVSGDNVGFEGARGLTYLSRTNKIYVAAGIFGDCVAIIDPITLAYEGSAVGNVPGQDPKGISIVKECCPPSGISTIEESICYDGTTGRYFLQDLINCDGPVCQGGWEELMSNPAITYNDCDASVTITGTGCAVFRLQQTSGNSVCPTFTILINLCSVTPDVTLSDPADVCIDGADMNFTAAPAGGVFTTTATMGFTPNNAAGTATLDVSAAGAGTYDVTYIYTDADGCEASQTVSVEVFGVPTVTLDDPADVCIDGADMNFTATPTGGVFTTTATAGFTPNNAAGTATLDVSAAGAGTYDVTYTYTDANGCDAFQTVSVTVNPLPILTCPADRTVCLTAAPVVLDALPAGGTYAGAGVAGNTFTAATAGVGTSTITYTFTDGNGCENACTFNINVLKVDCGTFPWTGTGN</sequence>
<accession>A0A923TBZ0</accession>
<protein>
    <submittedName>
        <fullName evidence="2">Choice-of-anchor A family protein</fullName>
    </submittedName>
</protein>
<feature type="domain" description="Choice-of-anchor A" evidence="1">
    <location>
        <begin position="242"/>
        <end position="520"/>
    </location>
</feature>
<gene>
    <name evidence="2" type="ORF">H9S92_03170</name>
</gene>
<dbReference type="InterPro" id="IPR026588">
    <property type="entry name" value="Choice_anch_A"/>
</dbReference>